<evidence type="ECO:0008006" key="2">
    <source>
        <dbReference type="Google" id="ProtNLM"/>
    </source>
</evidence>
<sequence>MVSLWHYFLGICNLMKNLICINTYKSPSLLKTFIWDYIEFAKHHEAYDFIVSLDGMDKESIAYCNKYNIPLLYSETNEGVGISKNRVLKEFCEYDNYFFIEDDVELLNADVFDLHLQLSKELNIQHFSLFEERRIRGRKDSLSHGKHNIIQSMYGSAQFNFFTKKGLEIVGGFHTDFAQYKRFGHTEHTYRFVTNGLSEYPFQIVEECLYGYFRWNDPISRVKLNVEVSSNDLFVGEEVLIESQIKYFPIKTISPYSLLHRNNVTSVDNIIVDRDVDFNKKKFYIGLKFIETIRYIKFRIKTLWVKN</sequence>
<protein>
    <recommendedName>
        <fullName evidence="2">Glycosyltransferase 2-like domain-containing protein</fullName>
    </recommendedName>
</protein>
<evidence type="ECO:0000313" key="1">
    <source>
        <dbReference type="EMBL" id="CAA6812581.1"/>
    </source>
</evidence>
<organism evidence="1">
    <name type="scientific">uncultured Sulfurovum sp</name>
    <dbReference type="NCBI Taxonomy" id="269237"/>
    <lineage>
        <taxon>Bacteria</taxon>
        <taxon>Pseudomonadati</taxon>
        <taxon>Campylobacterota</taxon>
        <taxon>Epsilonproteobacteria</taxon>
        <taxon>Campylobacterales</taxon>
        <taxon>Sulfurovaceae</taxon>
        <taxon>Sulfurovum</taxon>
        <taxon>environmental samples</taxon>
    </lineage>
</organism>
<gene>
    <name evidence="1" type="ORF">HELGO_WM302</name>
</gene>
<proteinExistence type="predicted"/>
<reference evidence="1" key="1">
    <citation type="submission" date="2020-01" db="EMBL/GenBank/DDBJ databases">
        <authorList>
            <person name="Meier V. D."/>
            <person name="Meier V D."/>
        </authorList>
    </citation>
    <scope>NUCLEOTIDE SEQUENCE</scope>
    <source>
        <strain evidence="1">HLG_WM_MAG_01</strain>
    </source>
</reference>
<dbReference type="EMBL" id="CACVAS010000058">
    <property type="protein sequence ID" value="CAA6812581.1"/>
    <property type="molecule type" value="Genomic_DNA"/>
</dbReference>
<accession>A0A6S6SZT5</accession>
<dbReference type="InterPro" id="IPR029044">
    <property type="entry name" value="Nucleotide-diphossugar_trans"/>
</dbReference>
<dbReference type="SUPFAM" id="SSF53448">
    <property type="entry name" value="Nucleotide-diphospho-sugar transferases"/>
    <property type="match status" value="1"/>
</dbReference>
<dbReference type="AlphaFoldDB" id="A0A6S6SZT5"/>
<name>A0A6S6SZT5_9BACT</name>